<gene>
    <name evidence="2" type="ORF">GCM10022395_03080</name>
</gene>
<name>A0ABP6WRH2_9FLAO</name>
<dbReference type="Pfam" id="PF13585">
    <property type="entry name" value="CHU_C"/>
    <property type="match status" value="1"/>
</dbReference>
<dbReference type="SUPFAM" id="SSF49899">
    <property type="entry name" value="Concanavalin A-like lectins/glucanases"/>
    <property type="match status" value="1"/>
</dbReference>
<reference evidence="3" key="1">
    <citation type="journal article" date="2019" name="Int. J. Syst. Evol. Microbiol.">
        <title>The Global Catalogue of Microorganisms (GCM) 10K type strain sequencing project: providing services to taxonomists for standard genome sequencing and annotation.</title>
        <authorList>
            <consortium name="The Broad Institute Genomics Platform"/>
            <consortium name="The Broad Institute Genome Sequencing Center for Infectious Disease"/>
            <person name="Wu L."/>
            <person name="Ma J."/>
        </authorList>
    </citation>
    <scope>NUCLEOTIDE SEQUENCE [LARGE SCALE GENOMIC DNA]</scope>
    <source>
        <strain evidence="3">JCM 17111</strain>
    </source>
</reference>
<evidence type="ECO:0000313" key="3">
    <source>
        <dbReference type="Proteomes" id="UP001500954"/>
    </source>
</evidence>
<feature type="domain" description="Ig-like" evidence="1">
    <location>
        <begin position="339"/>
        <end position="415"/>
    </location>
</feature>
<dbReference type="Proteomes" id="UP001500954">
    <property type="component" value="Unassembled WGS sequence"/>
</dbReference>
<dbReference type="InterPro" id="IPR013320">
    <property type="entry name" value="ConA-like_dom_sf"/>
</dbReference>
<evidence type="ECO:0000259" key="1">
    <source>
        <dbReference type="Pfam" id="PF19081"/>
    </source>
</evidence>
<proteinExistence type="predicted"/>
<sequence>MLYAQTDHHFFFLNEELVNSDPANYMPGSKYLSEVDYNENGNSGYPSASSNFYTSNVAMSPFCTSARKSVYNFRQKTGLKYTRHSGDDFSNYTITIIIKFNQVVNNTYYRIIDFSNGQSDNGIYAYGSNLNFYPTGNIASNVFSSSQFTFLTLTRNAATNVIDVYVNDNLVTTYNDSSNYYEFSSSLIFARDNLPGTPAPNEDTNGQIAYIHVTDNRSTAADVKDTYDNICSLIPPDIQANNDEAPDAHGDTGEVVLLNVLDNDTKDATPVTLNDVSMTIVNPDATGSITLNNDGTVDLTANTPVGDYTIVYELCDKQFPNICDQGTVTVSVLPTPEVLNVTEDIVCFNGSGTLTATPSTGSINWYDAPSGGNFLGTGTTFVTPIITATTTFYAEAFDGSWRVSDARTPVVATVQNTASPTAIPNQFFCDIDNATIADISVTGTDIKWYANAIGGVSLNTTNSLVNATYYATQTLLGCESDVRTPVNVTVSETVAPLAQTDIPDLEGCDDDNDGVFTFNLMQHEALLLNGRLASDYTFAYFEDSSRTISIVSPGTYSNSVLNQQEIFVRISNNANTNCYTDVSFNIVILPTPVLLATGVTLEQCDDDTDGETLFNLTEANILITNETGLEITYYQTLAEVQTGLLTDRITNFLDYPNNPNLSSPDNEIFARLENSFGCYKAARIQLVVGVSQIPSSFQALQYVVCDDEQVDGDKRNGIVTFDFSDAKAQIEALFSGGDITVSFYNNEVDALTEINPISDISNHRNEDYPNQQDIYVRVDSNVLNACLGLGNHVTLTVEALPIAHPVVFAVQCEDDPTDDSISYPFDTSNLESDLLQGQTNVLVEYFDTSGNPLQDFNGNPISSPFPSIFRTETQTITARVTNTATNTNNNISCYDETQITFSVDQQPQAFPVIIPPLCDNGVDTTDGLGEFDTSTIQSAILGGQSGMDVVYTSADGSVLPTPLPNPFVSPTQIITATVINPLNSDCYASVELDFVVNPLPQFEVDEDRVVCTNLVQSIVLETYSAQSNDYSYRWTNSAGEEIGVQAQIVVAVPDDYTVIATSNLGCSSLPRVVHVSESTLPTTSLDDIDIVENTNNNSITINNVESKGYDFALDDEFGPYQDEPYFNNVLAGAHTVYVRSKEGCGITEIELFILGFPKFFTPNDDGYNDTWQILGLSYDYTNASKVSIYDRYGKLLKQINAKENSWNGLFRGAKLPASDYWYVAELVKTNGDVKIYKGHFSLVR</sequence>
<dbReference type="InterPro" id="IPR026341">
    <property type="entry name" value="T9SS_type_B"/>
</dbReference>
<accession>A0ABP6WRH2</accession>
<comment type="caution">
    <text evidence="2">The sequence shown here is derived from an EMBL/GenBank/DDBJ whole genome shotgun (WGS) entry which is preliminary data.</text>
</comment>
<dbReference type="InterPro" id="IPR044023">
    <property type="entry name" value="Ig_7"/>
</dbReference>
<keyword evidence="3" id="KW-1185">Reference proteome</keyword>
<dbReference type="EMBL" id="BAABCY010000012">
    <property type="protein sequence ID" value="GAA3555020.1"/>
    <property type="molecule type" value="Genomic_DNA"/>
</dbReference>
<dbReference type="Pfam" id="PF19081">
    <property type="entry name" value="Ig_7"/>
    <property type="match status" value="2"/>
</dbReference>
<dbReference type="NCBIfam" id="TIGR04131">
    <property type="entry name" value="Bac_Flav_CTERM"/>
    <property type="match status" value="1"/>
</dbReference>
<dbReference type="Gene3D" id="2.60.120.200">
    <property type="match status" value="1"/>
</dbReference>
<evidence type="ECO:0000313" key="2">
    <source>
        <dbReference type="EMBL" id="GAA3555020.1"/>
    </source>
</evidence>
<protein>
    <recommendedName>
        <fullName evidence="1">Ig-like domain-containing protein</fullName>
    </recommendedName>
</protein>
<feature type="domain" description="Ig-like" evidence="1">
    <location>
        <begin position="419"/>
        <end position="491"/>
    </location>
</feature>
<organism evidence="2 3">
    <name type="scientific">Snuella lapsa</name>
    <dbReference type="NCBI Taxonomy" id="870481"/>
    <lineage>
        <taxon>Bacteria</taxon>
        <taxon>Pseudomonadati</taxon>
        <taxon>Bacteroidota</taxon>
        <taxon>Flavobacteriia</taxon>
        <taxon>Flavobacteriales</taxon>
        <taxon>Flavobacteriaceae</taxon>
        <taxon>Snuella</taxon>
    </lineage>
</organism>